<dbReference type="InterPro" id="IPR016181">
    <property type="entry name" value="Acyl_CoA_acyltransferase"/>
</dbReference>
<name>A0A1I1P6M0_9RHOB</name>
<evidence type="ECO:0000313" key="2">
    <source>
        <dbReference type="EMBL" id="SFD01630.1"/>
    </source>
</evidence>
<dbReference type="OrthoDB" id="7057833at2"/>
<keyword evidence="3" id="KW-1185">Reference proteome</keyword>
<dbReference type="AlphaFoldDB" id="A0A1I1P6M0"/>
<accession>A0A1I1P6M0</accession>
<reference evidence="2 3" key="1">
    <citation type="submission" date="2016-10" db="EMBL/GenBank/DDBJ databases">
        <authorList>
            <person name="de Groot N.N."/>
        </authorList>
    </citation>
    <scope>NUCLEOTIDE SEQUENCE [LARGE SCALE GENOMIC DNA]</scope>
    <source>
        <strain evidence="2 3">DSM 19548</strain>
    </source>
</reference>
<organism evidence="2 3">
    <name type="scientific">Tropicimonas isoalkanivorans</name>
    <dbReference type="NCBI Taxonomy" id="441112"/>
    <lineage>
        <taxon>Bacteria</taxon>
        <taxon>Pseudomonadati</taxon>
        <taxon>Pseudomonadota</taxon>
        <taxon>Alphaproteobacteria</taxon>
        <taxon>Rhodobacterales</taxon>
        <taxon>Roseobacteraceae</taxon>
        <taxon>Tropicimonas</taxon>
    </lineage>
</organism>
<protein>
    <submittedName>
        <fullName evidence="2">Acetyltransferase (GNAT) family protein</fullName>
    </submittedName>
</protein>
<keyword evidence="2" id="KW-0808">Transferase</keyword>
<dbReference type="RefSeq" id="WP_093362118.1">
    <property type="nucleotide sequence ID" value="NZ_FOLG01000013.1"/>
</dbReference>
<dbReference type="InterPro" id="IPR052523">
    <property type="entry name" value="Trichothecene_AcTrans"/>
</dbReference>
<proteinExistence type="predicted"/>
<dbReference type="PANTHER" id="PTHR42791">
    <property type="entry name" value="GNAT FAMILY ACETYLTRANSFERASE"/>
    <property type="match status" value="1"/>
</dbReference>
<dbReference type="GO" id="GO:0016747">
    <property type="term" value="F:acyltransferase activity, transferring groups other than amino-acyl groups"/>
    <property type="evidence" value="ECO:0007669"/>
    <property type="project" value="InterPro"/>
</dbReference>
<dbReference type="InterPro" id="IPR000182">
    <property type="entry name" value="GNAT_dom"/>
</dbReference>
<dbReference type="SUPFAM" id="SSF55729">
    <property type="entry name" value="Acyl-CoA N-acyltransferases (Nat)"/>
    <property type="match status" value="1"/>
</dbReference>
<evidence type="ECO:0000259" key="1">
    <source>
        <dbReference type="Pfam" id="PF00583"/>
    </source>
</evidence>
<dbReference type="Gene3D" id="3.40.630.30">
    <property type="match status" value="1"/>
</dbReference>
<dbReference type="PANTHER" id="PTHR42791:SF1">
    <property type="entry name" value="N-ACETYLTRANSFERASE DOMAIN-CONTAINING PROTEIN"/>
    <property type="match status" value="1"/>
</dbReference>
<dbReference type="Proteomes" id="UP000198728">
    <property type="component" value="Unassembled WGS sequence"/>
</dbReference>
<gene>
    <name evidence="2" type="ORF">SAMN04488094_11339</name>
</gene>
<feature type="domain" description="N-acetyltransferase" evidence="1">
    <location>
        <begin position="122"/>
        <end position="179"/>
    </location>
</feature>
<evidence type="ECO:0000313" key="3">
    <source>
        <dbReference type="Proteomes" id="UP000198728"/>
    </source>
</evidence>
<sequence>MPCGADSHTYRRYSEALYDALREDPFYATLERRAPDPETSRDTMLAYYDHSILEAETYGRLVLPQDGTFGASVWSVPLDSARARQKSLCKHEAIGREMGEACLQAYETMCDFMADATGPLVSERDWYLSIVGLRPKFQGQGRGADLIRPVLEDADRASVATYLETFTPANMSFYARLGYEASGCFREPLTDRDYWVMRRQPRADG</sequence>
<dbReference type="EMBL" id="FOLG01000013">
    <property type="protein sequence ID" value="SFD01630.1"/>
    <property type="molecule type" value="Genomic_DNA"/>
</dbReference>
<dbReference type="Pfam" id="PF00583">
    <property type="entry name" value="Acetyltransf_1"/>
    <property type="match status" value="1"/>
</dbReference>